<evidence type="ECO:0000256" key="1">
    <source>
        <dbReference type="SAM" id="SignalP"/>
    </source>
</evidence>
<feature type="signal peptide" evidence="1">
    <location>
        <begin position="1"/>
        <end position="15"/>
    </location>
</feature>
<protein>
    <submittedName>
        <fullName evidence="2">Uncharacterized protein</fullName>
    </submittedName>
</protein>
<organism evidence="2 3">
    <name type="scientific">Lepraria finkii</name>
    <dbReference type="NCBI Taxonomy" id="1340010"/>
    <lineage>
        <taxon>Eukaryota</taxon>
        <taxon>Fungi</taxon>
        <taxon>Dikarya</taxon>
        <taxon>Ascomycota</taxon>
        <taxon>Pezizomycotina</taxon>
        <taxon>Lecanoromycetes</taxon>
        <taxon>OSLEUM clade</taxon>
        <taxon>Lecanoromycetidae</taxon>
        <taxon>Lecanorales</taxon>
        <taxon>Lecanorineae</taxon>
        <taxon>Stereocaulaceae</taxon>
        <taxon>Lepraria</taxon>
    </lineage>
</organism>
<evidence type="ECO:0000313" key="2">
    <source>
        <dbReference type="EMBL" id="KAL2047873.1"/>
    </source>
</evidence>
<accession>A0ABR4AWK7</accession>
<dbReference type="EMBL" id="JBHFEH010000090">
    <property type="protein sequence ID" value="KAL2047873.1"/>
    <property type="molecule type" value="Genomic_DNA"/>
</dbReference>
<proteinExistence type="predicted"/>
<reference evidence="2 3" key="1">
    <citation type="submission" date="2024-09" db="EMBL/GenBank/DDBJ databases">
        <title>Rethinking Asexuality: The Enigmatic Case of Functional Sexual Genes in Lepraria (Stereocaulaceae).</title>
        <authorList>
            <person name="Doellman M."/>
            <person name="Sun Y."/>
            <person name="Barcenas-Pena A."/>
            <person name="Lumbsch H.T."/>
            <person name="Grewe F."/>
        </authorList>
    </citation>
    <scope>NUCLEOTIDE SEQUENCE [LARGE SCALE GENOMIC DNA]</scope>
    <source>
        <strain evidence="2 3">Grewe 0041</strain>
    </source>
</reference>
<gene>
    <name evidence="2" type="ORF">ABVK25_011255</name>
</gene>
<name>A0ABR4AWK7_9LECA</name>
<keyword evidence="1" id="KW-0732">Signal</keyword>
<sequence>MSIAVMCWLSSGARAAYLYEANNITTDQSTQASSDHYPSLTHQSFQFTNSDKAYLFTMCTYGITRAVQGECTKQPQHKIETRLRKRCLQSPKPDPPCDNPTHNIALDQLPSRKGGACPACRDSGIAVEVYQVKWVDITV</sequence>
<dbReference type="Proteomes" id="UP001590951">
    <property type="component" value="Unassembled WGS sequence"/>
</dbReference>
<comment type="caution">
    <text evidence="2">The sequence shown here is derived from an EMBL/GenBank/DDBJ whole genome shotgun (WGS) entry which is preliminary data.</text>
</comment>
<feature type="chain" id="PRO_5045163255" evidence="1">
    <location>
        <begin position="16"/>
        <end position="139"/>
    </location>
</feature>
<evidence type="ECO:0000313" key="3">
    <source>
        <dbReference type="Proteomes" id="UP001590951"/>
    </source>
</evidence>
<keyword evidence="3" id="KW-1185">Reference proteome</keyword>